<dbReference type="GO" id="GO:0009396">
    <property type="term" value="P:folic acid-containing compound biosynthetic process"/>
    <property type="evidence" value="ECO:0007669"/>
    <property type="project" value="InterPro"/>
</dbReference>
<dbReference type="NCBIfam" id="TIGR00553">
    <property type="entry name" value="pabB"/>
    <property type="match status" value="1"/>
</dbReference>
<dbReference type="InterPro" id="IPR001544">
    <property type="entry name" value="Aminotrans_IV"/>
</dbReference>
<name>A0A431UF48_9BACI</name>
<sequence>MEQPFLSFEFANSSGEVKPFTFCNPLKIIIANTIEEILPSFQLIEEAIQQGYYAAGYLSYESAPAFDSAYKVKEDYNMPLLWFGIFSEPQQMSLNSSGSYNLSKWSPSITMDEYNSAIQSIKGLIENGVTYQTNYTIRLASKFQGDDIALFERLKRAQSSNYCAYLNIGDFRILSASPELFFHLEGDRITTRPMKGTMKRGKTAKEDKEKANELYHSEKNRAENVMIVDLLRNDLSVIARPGTVKVQKLFDIEQYPTVHQMTSTITAEVNENTNLLDVFRALFPCGSITGAPKISTMEVINDLETTPREVYCGAIGYITPSKEAIFNVPIRTVIINQETNQATYGVGGGITWDSTAEDEFYEIVAKASFLEEDRPEFELLESILLSDGEYFLLEKHLDRLLQSAKYFNFIFDEDKITENLIRFAKQNPHSDFKVRFLLERNGKIIIDAQPITKPNIPLVVTLADYPVDKNNLFLYHKTTNREVYSNFQRKFPHVFDVLLWNEKEELTEFTNGNVVLEINNVLYTPPVECGLLAGTFREHLLKEGKIKERTLTKSDLKICTNIWLINSVRKWVEVQLV</sequence>
<reference evidence="2 3" key="1">
    <citation type="submission" date="2018-12" db="EMBL/GenBank/DDBJ databases">
        <authorList>
            <person name="Yu L."/>
        </authorList>
    </citation>
    <scope>NUCLEOTIDE SEQUENCE [LARGE SCALE GENOMIC DNA]</scope>
    <source>
        <strain evidence="2 3">S5H2222</strain>
    </source>
</reference>
<dbReference type="PANTHER" id="PTHR11236">
    <property type="entry name" value="AMINOBENZOATE/ANTHRANILATE SYNTHASE"/>
    <property type="match status" value="1"/>
</dbReference>
<dbReference type="SUPFAM" id="SSF56752">
    <property type="entry name" value="D-aminoacid aminotransferase-like PLP-dependent enzymes"/>
    <property type="match status" value="1"/>
</dbReference>
<protein>
    <submittedName>
        <fullName evidence="2">Aminodeoxychorismate synthase component I</fullName>
        <ecNumber evidence="2">2.6.1.85</ecNumber>
    </submittedName>
</protein>
<accession>A0A431UF48</accession>
<dbReference type="PRINTS" id="PR00095">
    <property type="entry name" value="ANTSNTHASEI"/>
</dbReference>
<gene>
    <name evidence="2" type="primary">pabB</name>
    <name evidence="2" type="ORF">EKG35_18375</name>
</gene>
<dbReference type="SUPFAM" id="SSF56322">
    <property type="entry name" value="ADC synthase"/>
    <property type="match status" value="1"/>
</dbReference>
<comment type="caution">
    <text evidence="2">The sequence shown here is derived from an EMBL/GenBank/DDBJ whole genome shotgun (WGS) entry which is preliminary data.</text>
</comment>
<dbReference type="PANTHER" id="PTHR11236:SF50">
    <property type="entry name" value="AMINODEOXYCHORISMATE SYNTHASE COMPONENT 1"/>
    <property type="match status" value="1"/>
</dbReference>
<dbReference type="OrthoDB" id="9803598at2"/>
<dbReference type="EMBL" id="RXNR01000085">
    <property type="protein sequence ID" value="RTQ87938.1"/>
    <property type="molecule type" value="Genomic_DNA"/>
</dbReference>
<proteinExistence type="predicted"/>
<evidence type="ECO:0000313" key="2">
    <source>
        <dbReference type="EMBL" id="RTQ87938.1"/>
    </source>
</evidence>
<dbReference type="AlphaFoldDB" id="A0A431UF48"/>
<dbReference type="InterPro" id="IPR043132">
    <property type="entry name" value="BCAT-like_C"/>
</dbReference>
<dbReference type="InterPro" id="IPR005802">
    <property type="entry name" value="ADC_synth_comp_1"/>
</dbReference>
<dbReference type="Pfam" id="PF01063">
    <property type="entry name" value="Aminotran_4"/>
    <property type="match status" value="1"/>
</dbReference>
<dbReference type="RefSeq" id="WP_126296005.1">
    <property type="nucleotide sequence ID" value="NZ_CP155468.1"/>
</dbReference>
<dbReference type="EC" id="2.6.1.85" evidence="2"/>
<dbReference type="InterPro" id="IPR019999">
    <property type="entry name" value="Anth_synth_I-like"/>
</dbReference>
<evidence type="ECO:0000259" key="1">
    <source>
        <dbReference type="Pfam" id="PF00425"/>
    </source>
</evidence>
<dbReference type="Gene3D" id="3.60.120.10">
    <property type="entry name" value="Anthranilate synthase"/>
    <property type="match status" value="1"/>
</dbReference>
<dbReference type="Pfam" id="PF00425">
    <property type="entry name" value="Chorismate_bind"/>
    <property type="match status" value="1"/>
</dbReference>
<organism evidence="2 3">
    <name type="scientific">Lysinibacillus telephonicus</name>
    <dbReference type="NCBI Taxonomy" id="1714840"/>
    <lineage>
        <taxon>Bacteria</taxon>
        <taxon>Bacillati</taxon>
        <taxon>Bacillota</taxon>
        <taxon>Bacilli</taxon>
        <taxon>Bacillales</taxon>
        <taxon>Bacillaceae</taxon>
        <taxon>Lysinibacillus</taxon>
    </lineage>
</organism>
<keyword evidence="2" id="KW-0808">Transferase</keyword>
<feature type="domain" description="Chorismate-utilising enzyme C-terminal" evidence="1">
    <location>
        <begin position="112"/>
        <end position="366"/>
    </location>
</feature>
<keyword evidence="2" id="KW-0032">Aminotransferase</keyword>
<dbReference type="InterPro" id="IPR015890">
    <property type="entry name" value="Chorismate_C"/>
</dbReference>
<dbReference type="Gene3D" id="3.20.10.10">
    <property type="entry name" value="D-amino Acid Aminotransferase, subunit A, domain 2"/>
    <property type="match status" value="1"/>
</dbReference>
<dbReference type="InterPro" id="IPR036038">
    <property type="entry name" value="Aminotransferase-like"/>
</dbReference>
<dbReference type="GO" id="GO:0000162">
    <property type="term" value="P:L-tryptophan biosynthetic process"/>
    <property type="evidence" value="ECO:0007669"/>
    <property type="project" value="TreeGrafter"/>
</dbReference>
<dbReference type="Proteomes" id="UP000276349">
    <property type="component" value="Unassembled WGS sequence"/>
</dbReference>
<dbReference type="GO" id="GO:0046820">
    <property type="term" value="F:4-amino-4-deoxychorismate synthase activity"/>
    <property type="evidence" value="ECO:0007669"/>
    <property type="project" value="UniProtKB-EC"/>
</dbReference>
<dbReference type="Gene3D" id="3.30.470.10">
    <property type="match status" value="1"/>
</dbReference>
<keyword evidence="3" id="KW-1185">Reference proteome</keyword>
<evidence type="ECO:0000313" key="3">
    <source>
        <dbReference type="Proteomes" id="UP000276349"/>
    </source>
</evidence>
<dbReference type="InterPro" id="IPR043131">
    <property type="entry name" value="BCAT-like_N"/>
</dbReference>
<dbReference type="InterPro" id="IPR005801">
    <property type="entry name" value="ADC_synthase"/>
</dbReference>